<dbReference type="SUPFAM" id="SSF82185">
    <property type="entry name" value="Histone H3 K4-specific methyltransferase SET7/9 N-terminal domain"/>
    <property type="match status" value="2"/>
</dbReference>
<dbReference type="PANTHER" id="PTHR23084:SF263">
    <property type="entry name" value="MORN REPEAT-CONTAINING PROTEIN 1"/>
    <property type="match status" value="1"/>
</dbReference>
<dbReference type="AlphaFoldDB" id="A0AAD7U633"/>
<gene>
    <name evidence="3" type="ORF">CTAYLR_009841</name>
</gene>
<comment type="caution">
    <text evidence="3">The sequence shown here is derived from an EMBL/GenBank/DDBJ whole genome shotgun (WGS) entry which is preliminary data.</text>
</comment>
<name>A0AAD7U633_9STRA</name>
<dbReference type="SMART" id="SM00698">
    <property type="entry name" value="MORN"/>
    <property type="match status" value="9"/>
</dbReference>
<reference evidence="3" key="1">
    <citation type="submission" date="2023-01" db="EMBL/GenBank/DDBJ databases">
        <title>Metagenome sequencing of chrysophaentin producing Chrysophaeum taylorii.</title>
        <authorList>
            <person name="Davison J."/>
            <person name="Bewley C."/>
        </authorList>
    </citation>
    <scope>NUCLEOTIDE SEQUENCE</scope>
    <source>
        <strain evidence="3">NIES-1699</strain>
    </source>
</reference>
<protein>
    <submittedName>
        <fullName evidence="3">Uncharacterized protein</fullName>
    </submittedName>
</protein>
<evidence type="ECO:0000313" key="3">
    <source>
        <dbReference type="EMBL" id="KAJ8598931.1"/>
    </source>
</evidence>
<dbReference type="Gene3D" id="2.20.110.10">
    <property type="entry name" value="Histone H3 K4-specific methyltransferase SET7/9 N-terminal domain"/>
    <property type="match status" value="4"/>
</dbReference>
<proteinExistence type="predicted"/>
<dbReference type="EMBL" id="JAQMWT010000615">
    <property type="protein sequence ID" value="KAJ8598931.1"/>
    <property type="molecule type" value="Genomic_DNA"/>
</dbReference>
<sequence>MSADVATASASTAGNCPAANNAGCSSSGAPHVYLTGEFEVSDADVVELRGTWEYAPGTQLKCEQLKFCYSRTRAVEDSDGLQPVVEASNGRKKPRWAGFYEGWFALKLHGREQKVSESFALWREDRLNGHADDAIGVAGRGTNSYGKFSLRGALEDGDKRLVLERVYGARVSTKKSPRRRRNLPVEPSSVVHNLRRKTKPDEPSSPTARKRQRVVRWQVDDDDDDDDDEARAPRPSSTRTLSGGHRSPRRHTAESSAQTASSLKAAAAGVHRSISPRHPNPRRQRDAADESSISATVPPPRVEQHQQPEKPSPPRTSSSSSHRGGSSTTSSAAASNPRWCAAVYDEEQNEIYEGEMCPKTGLRHGLGACVYVSRQHQIYEGEWKLGREHGRGVLLTRDRRVVYDGEFADGKLHGRGLYVFQNGDVYRGDWRENCRHGAGDYVLADGAGAYSGEWRDNVRHGRGKLLDADGSTYEGDWLNDKRHGRGSLRTSDGLAYDGLFADDSFEGRGVAVYADGQRYEGMWRHGRKDGRGSLVWPNGTSYEGRFKDDRIDGQGTLNISRPTTEGPHATTLLVPIDLKTDIAKIHLKAGFDEDGN</sequence>
<dbReference type="PANTHER" id="PTHR23084">
    <property type="entry name" value="PHOSPHATIDYLINOSITOL-4-PHOSPHATE 5-KINASE RELATED"/>
    <property type="match status" value="1"/>
</dbReference>
<evidence type="ECO:0000256" key="2">
    <source>
        <dbReference type="SAM" id="MobiDB-lite"/>
    </source>
</evidence>
<dbReference type="Pfam" id="PF02493">
    <property type="entry name" value="MORN"/>
    <property type="match status" value="8"/>
</dbReference>
<evidence type="ECO:0000313" key="4">
    <source>
        <dbReference type="Proteomes" id="UP001230188"/>
    </source>
</evidence>
<evidence type="ECO:0000256" key="1">
    <source>
        <dbReference type="ARBA" id="ARBA00022737"/>
    </source>
</evidence>
<organism evidence="3 4">
    <name type="scientific">Chrysophaeum taylorii</name>
    <dbReference type="NCBI Taxonomy" id="2483200"/>
    <lineage>
        <taxon>Eukaryota</taxon>
        <taxon>Sar</taxon>
        <taxon>Stramenopiles</taxon>
        <taxon>Ochrophyta</taxon>
        <taxon>Pelagophyceae</taxon>
        <taxon>Pelagomonadales</taxon>
        <taxon>Pelagomonadaceae</taxon>
        <taxon>Chrysophaeum</taxon>
    </lineage>
</organism>
<feature type="compositionally biased region" description="Basic residues" evidence="2">
    <location>
        <begin position="172"/>
        <end position="182"/>
    </location>
</feature>
<keyword evidence="4" id="KW-1185">Reference proteome</keyword>
<feature type="region of interest" description="Disordered" evidence="2">
    <location>
        <begin position="171"/>
        <end position="336"/>
    </location>
</feature>
<feature type="compositionally biased region" description="Low complexity" evidence="2">
    <location>
        <begin position="255"/>
        <end position="268"/>
    </location>
</feature>
<feature type="compositionally biased region" description="Acidic residues" evidence="2">
    <location>
        <begin position="220"/>
        <end position="229"/>
    </location>
</feature>
<accession>A0AAD7U633</accession>
<keyword evidence="1" id="KW-0677">Repeat</keyword>
<dbReference type="Proteomes" id="UP001230188">
    <property type="component" value="Unassembled WGS sequence"/>
</dbReference>
<dbReference type="InterPro" id="IPR003409">
    <property type="entry name" value="MORN"/>
</dbReference>
<feature type="compositionally biased region" description="Low complexity" evidence="2">
    <location>
        <begin position="315"/>
        <end position="335"/>
    </location>
</feature>